<dbReference type="InterPro" id="IPR012936">
    <property type="entry name" value="Erv_C"/>
</dbReference>
<feature type="domain" description="Endoplasmic reticulum vesicle transporter C-terminal" evidence="3">
    <location>
        <begin position="81"/>
        <end position="268"/>
    </location>
</feature>
<dbReference type="PANTHER" id="PTHR10984">
    <property type="entry name" value="ENDOPLASMIC RETICULUM-GOLGI INTERMEDIATE COMPARTMENT PROTEIN"/>
    <property type="match status" value="1"/>
</dbReference>
<dbReference type="Pfam" id="PF07970">
    <property type="entry name" value="COPIIcoated_ERV"/>
    <property type="match status" value="1"/>
</dbReference>
<feature type="transmembrane region" description="Helical" evidence="1">
    <location>
        <begin position="249"/>
        <end position="272"/>
    </location>
</feature>
<dbReference type="AlphaFoldDB" id="A0A7S0IW06"/>
<evidence type="ECO:0000259" key="3">
    <source>
        <dbReference type="Pfam" id="PF07970"/>
    </source>
</evidence>
<reference evidence="4" key="1">
    <citation type="submission" date="2021-01" db="EMBL/GenBank/DDBJ databases">
        <authorList>
            <person name="Corre E."/>
            <person name="Pelletier E."/>
            <person name="Niang G."/>
            <person name="Scheremetjew M."/>
            <person name="Finn R."/>
            <person name="Kale V."/>
            <person name="Holt S."/>
            <person name="Cochrane G."/>
            <person name="Meng A."/>
            <person name="Brown T."/>
            <person name="Cohen L."/>
        </authorList>
    </citation>
    <scope>NUCLEOTIDE SEQUENCE</scope>
    <source>
        <strain evidence="4">RCC1130</strain>
    </source>
</reference>
<evidence type="ECO:0000259" key="2">
    <source>
        <dbReference type="Pfam" id="PF00085"/>
    </source>
</evidence>
<sequence>MVDIAKVDCAEAAARGVCQQQAIHAFPTIRVYRSHNAHSHEEYHGERSVDELLSFIEESVEMNDELAEVGMQDWHPLAHISHISGEGCQIWGHVRISRVPGSLRISAQSSLHSFDPLLMNVTHHVDALVFLAPSSELHVRLREAELLSQHQNSTVGEAALRQDSFVMHEQGTTLKHYLKVVPTRRVDVDGGALDTYEYSSNYNEFRQAHLRPHAQQEEQQRPVPNTVFSYDVSPYRVVHREHASSIGTYLTQLCAVVGGVFTVFGLIDGMLYTGIKAVKRD</sequence>
<dbReference type="Pfam" id="PF00085">
    <property type="entry name" value="Thioredoxin"/>
    <property type="match status" value="1"/>
</dbReference>
<dbReference type="PANTHER" id="PTHR10984:SF37">
    <property type="entry name" value="PROTEIN DISULFIDE-ISOMERASE 5-3"/>
    <property type="match status" value="1"/>
</dbReference>
<keyword evidence="1" id="KW-0812">Transmembrane</keyword>
<dbReference type="InterPro" id="IPR036249">
    <property type="entry name" value="Thioredoxin-like_sf"/>
</dbReference>
<evidence type="ECO:0008006" key="5">
    <source>
        <dbReference type="Google" id="ProtNLM"/>
    </source>
</evidence>
<dbReference type="CDD" id="cd02961">
    <property type="entry name" value="PDI_a_family"/>
    <property type="match status" value="1"/>
</dbReference>
<organism evidence="4">
    <name type="scientific">Calcidiscus leptoporus</name>
    <dbReference type="NCBI Taxonomy" id="127549"/>
    <lineage>
        <taxon>Eukaryota</taxon>
        <taxon>Haptista</taxon>
        <taxon>Haptophyta</taxon>
        <taxon>Prymnesiophyceae</taxon>
        <taxon>Coccolithales</taxon>
        <taxon>Calcidiscaceae</taxon>
        <taxon>Calcidiscus</taxon>
    </lineage>
</organism>
<dbReference type="InterPro" id="IPR045888">
    <property type="entry name" value="Erv"/>
</dbReference>
<evidence type="ECO:0000256" key="1">
    <source>
        <dbReference type="SAM" id="Phobius"/>
    </source>
</evidence>
<dbReference type="EMBL" id="HBER01017700">
    <property type="protein sequence ID" value="CAD8533680.1"/>
    <property type="molecule type" value="Transcribed_RNA"/>
</dbReference>
<evidence type="ECO:0000313" key="4">
    <source>
        <dbReference type="EMBL" id="CAD8533680.1"/>
    </source>
</evidence>
<dbReference type="GO" id="GO:0030134">
    <property type="term" value="C:COPII-coated ER to Golgi transport vesicle"/>
    <property type="evidence" value="ECO:0007669"/>
    <property type="project" value="TreeGrafter"/>
</dbReference>
<proteinExistence type="predicted"/>
<feature type="domain" description="Thioredoxin" evidence="2">
    <location>
        <begin position="2"/>
        <end position="57"/>
    </location>
</feature>
<dbReference type="SUPFAM" id="SSF52833">
    <property type="entry name" value="Thioredoxin-like"/>
    <property type="match status" value="1"/>
</dbReference>
<accession>A0A7S0IW06</accession>
<dbReference type="GO" id="GO:0005783">
    <property type="term" value="C:endoplasmic reticulum"/>
    <property type="evidence" value="ECO:0007669"/>
    <property type="project" value="TreeGrafter"/>
</dbReference>
<keyword evidence="1" id="KW-0472">Membrane</keyword>
<name>A0A7S0IW06_9EUKA</name>
<dbReference type="InterPro" id="IPR013766">
    <property type="entry name" value="Thioredoxin_domain"/>
</dbReference>
<protein>
    <recommendedName>
        <fullName evidence="5">Endoplasmic reticulum vesicle transporter C-terminal domain-containing protein</fullName>
    </recommendedName>
</protein>
<gene>
    <name evidence="4" type="ORF">CLEP1334_LOCUS8935</name>
</gene>
<dbReference type="Gene3D" id="3.40.30.10">
    <property type="entry name" value="Glutaredoxin"/>
    <property type="match status" value="1"/>
</dbReference>
<keyword evidence="1" id="KW-1133">Transmembrane helix</keyword>